<dbReference type="InterPro" id="IPR018114">
    <property type="entry name" value="TRYPSIN_HIS"/>
</dbReference>
<gene>
    <name evidence="12" type="ORF">NEZAVI_LOCUS8955</name>
</gene>
<evidence type="ECO:0000256" key="5">
    <source>
        <dbReference type="ARBA" id="ARBA00022825"/>
    </source>
</evidence>
<dbReference type="PROSITE" id="PS00134">
    <property type="entry name" value="TRYPSIN_HIS"/>
    <property type="match status" value="1"/>
</dbReference>
<dbReference type="GO" id="GO:0006508">
    <property type="term" value="P:proteolysis"/>
    <property type="evidence" value="ECO:0007669"/>
    <property type="project" value="UniProtKB-KW"/>
</dbReference>
<dbReference type="Pfam" id="PF00089">
    <property type="entry name" value="Trypsin"/>
    <property type="match status" value="1"/>
</dbReference>
<evidence type="ECO:0000313" key="13">
    <source>
        <dbReference type="Proteomes" id="UP001152798"/>
    </source>
</evidence>
<dbReference type="GO" id="GO:0007586">
    <property type="term" value="P:digestion"/>
    <property type="evidence" value="ECO:0007669"/>
    <property type="project" value="UniProtKB-KW"/>
</dbReference>
<evidence type="ECO:0000256" key="6">
    <source>
        <dbReference type="ARBA" id="ARBA00023145"/>
    </source>
</evidence>
<evidence type="ECO:0000256" key="10">
    <source>
        <dbReference type="RuleBase" id="RU363034"/>
    </source>
</evidence>
<evidence type="ECO:0000256" key="9">
    <source>
        <dbReference type="ARBA" id="ARBA00038868"/>
    </source>
</evidence>
<dbReference type="SUPFAM" id="SSF50494">
    <property type="entry name" value="Trypsin-like serine proteases"/>
    <property type="match status" value="1"/>
</dbReference>
<comment type="similarity">
    <text evidence="1">Belongs to the peptidase S1 family.</text>
</comment>
<evidence type="ECO:0000256" key="7">
    <source>
        <dbReference type="ARBA" id="ARBA00023157"/>
    </source>
</evidence>
<evidence type="ECO:0000256" key="4">
    <source>
        <dbReference type="ARBA" id="ARBA00022801"/>
    </source>
</evidence>
<comment type="catalytic activity">
    <reaction evidence="8">
        <text>Preferential cleavage: Arg-|-Xaa, Lys-|-Xaa.</text>
        <dbReference type="EC" id="3.4.21.4"/>
    </reaction>
</comment>
<dbReference type="InterPro" id="IPR001254">
    <property type="entry name" value="Trypsin_dom"/>
</dbReference>
<dbReference type="InterPro" id="IPR009003">
    <property type="entry name" value="Peptidase_S1_PA"/>
</dbReference>
<dbReference type="OrthoDB" id="6587056at2759"/>
<keyword evidence="7" id="KW-1015">Disulfide bond</keyword>
<dbReference type="PANTHER" id="PTHR24276:SF97">
    <property type="entry name" value="GH13245P2-RELATED"/>
    <property type="match status" value="1"/>
</dbReference>
<dbReference type="PANTHER" id="PTHR24276">
    <property type="entry name" value="POLYSERASE-RELATED"/>
    <property type="match status" value="1"/>
</dbReference>
<proteinExistence type="inferred from homology"/>
<reference evidence="12" key="1">
    <citation type="submission" date="2022-01" db="EMBL/GenBank/DDBJ databases">
        <authorList>
            <person name="King R."/>
        </authorList>
    </citation>
    <scope>NUCLEOTIDE SEQUENCE</scope>
</reference>
<accession>A0A9P0HC26</accession>
<dbReference type="Proteomes" id="UP001152798">
    <property type="component" value="Chromosome 4"/>
</dbReference>
<dbReference type="EC" id="3.4.21.4" evidence="9"/>
<dbReference type="InterPro" id="IPR001314">
    <property type="entry name" value="Peptidase_S1A"/>
</dbReference>
<evidence type="ECO:0000313" key="12">
    <source>
        <dbReference type="EMBL" id="CAH1399523.1"/>
    </source>
</evidence>
<dbReference type="PRINTS" id="PR00722">
    <property type="entry name" value="CHYMOTRYPSIN"/>
</dbReference>
<organism evidence="12 13">
    <name type="scientific">Nezara viridula</name>
    <name type="common">Southern green stink bug</name>
    <name type="synonym">Cimex viridulus</name>
    <dbReference type="NCBI Taxonomy" id="85310"/>
    <lineage>
        <taxon>Eukaryota</taxon>
        <taxon>Metazoa</taxon>
        <taxon>Ecdysozoa</taxon>
        <taxon>Arthropoda</taxon>
        <taxon>Hexapoda</taxon>
        <taxon>Insecta</taxon>
        <taxon>Pterygota</taxon>
        <taxon>Neoptera</taxon>
        <taxon>Paraneoptera</taxon>
        <taxon>Hemiptera</taxon>
        <taxon>Heteroptera</taxon>
        <taxon>Panheteroptera</taxon>
        <taxon>Pentatomomorpha</taxon>
        <taxon>Pentatomoidea</taxon>
        <taxon>Pentatomidae</taxon>
        <taxon>Pentatominae</taxon>
        <taxon>Nezara</taxon>
    </lineage>
</organism>
<dbReference type="InterPro" id="IPR033116">
    <property type="entry name" value="TRYPSIN_SER"/>
</dbReference>
<dbReference type="SMART" id="SM00020">
    <property type="entry name" value="Tryp_SPc"/>
    <property type="match status" value="1"/>
</dbReference>
<evidence type="ECO:0000256" key="2">
    <source>
        <dbReference type="ARBA" id="ARBA00022670"/>
    </source>
</evidence>
<dbReference type="AlphaFoldDB" id="A0A9P0HC26"/>
<evidence type="ECO:0000256" key="1">
    <source>
        <dbReference type="ARBA" id="ARBA00007664"/>
    </source>
</evidence>
<feature type="domain" description="Peptidase S1" evidence="11">
    <location>
        <begin position="10"/>
        <end position="271"/>
    </location>
</feature>
<keyword evidence="6" id="KW-0865">Zymogen</keyword>
<evidence type="ECO:0000259" key="11">
    <source>
        <dbReference type="PROSITE" id="PS50240"/>
    </source>
</evidence>
<dbReference type="GO" id="GO:0004252">
    <property type="term" value="F:serine-type endopeptidase activity"/>
    <property type="evidence" value="ECO:0007669"/>
    <property type="project" value="UniProtKB-EC"/>
</dbReference>
<keyword evidence="2 10" id="KW-0645">Protease</keyword>
<evidence type="ECO:0000256" key="8">
    <source>
        <dbReference type="ARBA" id="ARBA00036320"/>
    </source>
</evidence>
<keyword evidence="3" id="KW-0222">Digestion</keyword>
<protein>
    <recommendedName>
        <fullName evidence="9">trypsin</fullName>
        <ecNumber evidence="9">3.4.21.4</ecNumber>
    </recommendedName>
</protein>
<keyword evidence="5 10" id="KW-0720">Serine protease</keyword>
<keyword evidence="13" id="KW-1185">Reference proteome</keyword>
<name>A0A9P0HC26_NEZVI</name>
<dbReference type="PROSITE" id="PS50240">
    <property type="entry name" value="TRYPSIN_DOM"/>
    <property type="match status" value="1"/>
</dbReference>
<dbReference type="InterPro" id="IPR050430">
    <property type="entry name" value="Peptidase_S1"/>
</dbReference>
<sequence length="281" mass="31067">MQASKAVLFITTGTVLLFRIYSATEYRNRAKYTDFPYVVRLLIDKSGGKMICAGSLIHPQWVLTAAHCTTDYKFIQVHAAIKEAEKGTANSSQELSAEKCISYPGFINKLALIGMNLNNDYSLIRLEGSFEVDNKNVGLVVLENRTWSDDEQRNCLAVGFGAIHDSEGLYFFSVNAVHASCPCKTKKYLLERYICTTISEKYGSSICPGDSGGPLICDDKQVGLASHTYPGQRCDLFSTRTHKTFGCDKPGTVSSFTYVCPVLSWIRKNVGDSIPIQPAYC</sequence>
<dbReference type="PROSITE" id="PS00135">
    <property type="entry name" value="TRYPSIN_SER"/>
    <property type="match status" value="1"/>
</dbReference>
<evidence type="ECO:0000256" key="3">
    <source>
        <dbReference type="ARBA" id="ARBA00022757"/>
    </source>
</evidence>
<dbReference type="InterPro" id="IPR043504">
    <property type="entry name" value="Peptidase_S1_PA_chymotrypsin"/>
</dbReference>
<dbReference type="Gene3D" id="2.40.10.10">
    <property type="entry name" value="Trypsin-like serine proteases"/>
    <property type="match status" value="1"/>
</dbReference>
<keyword evidence="4 10" id="KW-0378">Hydrolase</keyword>
<dbReference type="EMBL" id="OV725080">
    <property type="protein sequence ID" value="CAH1399523.1"/>
    <property type="molecule type" value="Genomic_DNA"/>
</dbReference>